<dbReference type="Proteomes" id="UP001519460">
    <property type="component" value="Unassembled WGS sequence"/>
</dbReference>
<protein>
    <submittedName>
        <fullName evidence="1">Uncharacterized protein</fullName>
    </submittedName>
</protein>
<dbReference type="AlphaFoldDB" id="A0ABD0L9N9"/>
<keyword evidence="2" id="KW-1185">Reference proteome</keyword>
<gene>
    <name evidence="1" type="ORF">BaRGS_00012664</name>
</gene>
<dbReference type="EMBL" id="JACVVK020000070">
    <property type="protein sequence ID" value="KAK7495963.1"/>
    <property type="molecule type" value="Genomic_DNA"/>
</dbReference>
<reference evidence="1 2" key="1">
    <citation type="journal article" date="2023" name="Sci. Data">
        <title>Genome assembly of the Korean intertidal mud-creeper Batillaria attramentaria.</title>
        <authorList>
            <person name="Patra A.K."/>
            <person name="Ho P.T."/>
            <person name="Jun S."/>
            <person name="Lee S.J."/>
            <person name="Kim Y."/>
            <person name="Won Y.J."/>
        </authorList>
    </citation>
    <scope>NUCLEOTIDE SEQUENCE [LARGE SCALE GENOMIC DNA]</scope>
    <source>
        <strain evidence="1">Wonlab-2016</strain>
    </source>
</reference>
<proteinExistence type="predicted"/>
<organism evidence="1 2">
    <name type="scientific">Batillaria attramentaria</name>
    <dbReference type="NCBI Taxonomy" id="370345"/>
    <lineage>
        <taxon>Eukaryota</taxon>
        <taxon>Metazoa</taxon>
        <taxon>Spiralia</taxon>
        <taxon>Lophotrochozoa</taxon>
        <taxon>Mollusca</taxon>
        <taxon>Gastropoda</taxon>
        <taxon>Caenogastropoda</taxon>
        <taxon>Sorbeoconcha</taxon>
        <taxon>Cerithioidea</taxon>
        <taxon>Batillariidae</taxon>
        <taxon>Batillaria</taxon>
    </lineage>
</organism>
<name>A0ABD0L9N9_9CAEN</name>
<accession>A0ABD0L9N9</accession>
<evidence type="ECO:0000313" key="2">
    <source>
        <dbReference type="Proteomes" id="UP001519460"/>
    </source>
</evidence>
<sequence>MSTRNLFFVSENRRETYRQYTLTESATVQIKFALSRLTQRLPINTGFISPQEPAPTPRRRSVASFDTVDFLALSQEYGRLSQDVAGRAV</sequence>
<comment type="caution">
    <text evidence="1">The sequence shown here is derived from an EMBL/GenBank/DDBJ whole genome shotgun (WGS) entry which is preliminary data.</text>
</comment>
<evidence type="ECO:0000313" key="1">
    <source>
        <dbReference type="EMBL" id="KAK7495963.1"/>
    </source>
</evidence>